<name>A0A8B8QS30_9MYRT</name>
<comment type="function">
    <text evidence="3">2-oxoglutarate-dependent dioxygenase essential for auxin catabolism and maintenance of auxin homeostasis in reproductive organs. Catalyzes the irreversible oxidation of indole-3-acetic acid (IAA) to the biologically inactive 2-oxoindole-3-acetic acid (OxIAA).</text>
</comment>
<dbReference type="PANTHER" id="PTHR47990">
    <property type="entry name" value="2-OXOGLUTARATE (2OG) AND FE(II)-DEPENDENT OXYGENASE SUPERFAMILY PROTEIN-RELATED"/>
    <property type="match status" value="1"/>
</dbReference>
<evidence type="ECO:0000256" key="4">
    <source>
        <dbReference type="ARBA" id="ARBA00074102"/>
    </source>
</evidence>
<dbReference type="Pfam" id="PF14226">
    <property type="entry name" value="DIOX_N"/>
    <property type="match status" value="1"/>
</dbReference>
<dbReference type="Gene3D" id="2.60.120.330">
    <property type="entry name" value="B-lactam Antibiotic, Isopenicillin N Synthase, Chain"/>
    <property type="match status" value="1"/>
</dbReference>
<dbReference type="InterPro" id="IPR044861">
    <property type="entry name" value="IPNS-like_FE2OG_OXY"/>
</dbReference>
<dbReference type="InterPro" id="IPR027443">
    <property type="entry name" value="IPNS-like_sf"/>
</dbReference>
<dbReference type="RefSeq" id="XP_030549999.1">
    <property type="nucleotide sequence ID" value="XM_030694139.2"/>
</dbReference>
<dbReference type="FunFam" id="2.60.120.330:FF:000017">
    <property type="entry name" value="2-oxoglutarate-dependent dioxygenase DAO"/>
    <property type="match status" value="1"/>
</dbReference>
<feature type="domain" description="Isopenicillin N synthase-like Fe(2+) 2OG dioxygenase" evidence="6">
    <location>
        <begin position="171"/>
        <end position="265"/>
    </location>
</feature>
<gene>
    <name evidence="9" type="primary">LOC115754944</name>
</gene>
<dbReference type="KEGG" id="rarg:115754944"/>
<evidence type="ECO:0000313" key="8">
    <source>
        <dbReference type="Proteomes" id="UP000827889"/>
    </source>
</evidence>
<dbReference type="InterPro" id="IPR026992">
    <property type="entry name" value="DIOX_N"/>
</dbReference>
<protein>
    <recommendedName>
        <fullName evidence="4">2-oxoglutarate-dependent dioxygenase DAO</fullName>
    </recommendedName>
    <alternativeName>
        <fullName evidence="5">Protein DIOXYGENASE FOR AUXIN OXIDATION</fullName>
    </alternativeName>
</protein>
<evidence type="ECO:0000256" key="5">
    <source>
        <dbReference type="ARBA" id="ARBA00076740"/>
    </source>
</evidence>
<dbReference type="InterPro" id="IPR050231">
    <property type="entry name" value="Iron_ascorbate_oxido_reductase"/>
</dbReference>
<evidence type="ECO:0000256" key="3">
    <source>
        <dbReference type="ARBA" id="ARBA00054658"/>
    </source>
</evidence>
<dbReference type="OrthoDB" id="1478707at2759"/>
<feature type="domain" description="Non-haem dioxygenase N-terminal" evidence="7">
    <location>
        <begin position="9"/>
        <end position="106"/>
    </location>
</feature>
<sequence>MSPIPTLKLPLIDLSELAGSKPGTGRWDSLQSQVRRALEEFGCFEALYDVITPELHNDVFQELEELVKLPADVKRRFVVPDKEYQGYTADRPVAPLYEAFGVGYAPNSGSIETLAELMWPQGNTRFCETMNKYAVRVFELESLVKKLVLGSLGVDKFMDSLAKSARYNLRLMRYAAPGTEESKKPGVKCHRDSNFVTILHQNHVNGLEIQTQDGHWIEVAFSSPSSFVVLTGESFYGWSNGRLHSPRHRVMMSGPEPRYSIGFFSADQGTVQCPEELVDEQHPLLFKPFDSAGLSRIYKTEEGLNGASAMDTFYRI</sequence>
<accession>A0A8B8QS30</accession>
<evidence type="ECO:0000259" key="6">
    <source>
        <dbReference type="Pfam" id="PF03171"/>
    </source>
</evidence>
<keyword evidence="8" id="KW-1185">Reference proteome</keyword>
<dbReference type="Pfam" id="PF03171">
    <property type="entry name" value="2OG-FeII_Oxy"/>
    <property type="match status" value="1"/>
</dbReference>
<dbReference type="SUPFAM" id="SSF51197">
    <property type="entry name" value="Clavaminate synthase-like"/>
    <property type="match status" value="1"/>
</dbReference>
<dbReference type="GO" id="GO:0046872">
    <property type="term" value="F:metal ion binding"/>
    <property type="evidence" value="ECO:0007669"/>
    <property type="project" value="UniProtKB-KW"/>
</dbReference>
<dbReference type="Proteomes" id="UP000827889">
    <property type="component" value="Chromosome 4"/>
</dbReference>
<evidence type="ECO:0000313" key="9">
    <source>
        <dbReference type="RefSeq" id="XP_030549999.1"/>
    </source>
</evidence>
<dbReference type="GeneID" id="115754944"/>
<keyword evidence="2" id="KW-0408">Iron</keyword>
<dbReference type="AlphaFoldDB" id="A0A8B8QS30"/>
<evidence type="ECO:0000256" key="2">
    <source>
        <dbReference type="ARBA" id="ARBA00023004"/>
    </source>
</evidence>
<proteinExistence type="predicted"/>
<evidence type="ECO:0000256" key="1">
    <source>
        <dbReference type="ARBA" id="ARBA00022723"/>
    </source>
</evidence>
<keyword evidence="1" id="KW-0479">Metal-binding</keyword>
<reference evidence="9" key="1">
    <citation type="submission" date="2025-08" db="UniProtKB">
        <authorList>
            <consortium name="RefSeq"/>
        </authorList>
    </citation>
    <scope>IDENTIFICATION</scope>
    <source>
        <tissue evidence="9">Leaf</tissue>
    </source>
</reference>
<organism evidence="8 9">
    <name type="scientific">Rhodamnia argentea</name>
    <dbReference type="NCBI Taxonomy" id="178133"/>
    <lineage>
        <taxon>Eukaryota</taxon>
        <taxon>Viridiplantae</taxon>
        <taxon>Streptophyta</taxon>
        <taxon>Embryophyta</taxon>
        <taxon>Tracheophyta</taxon>
        <taxon>Spermatophyta</taxon>
        <taxon>Magnoliopsida</taxon>
        <taxon>eudicotyledons</taxon>
        <taxon>Gunneridae</taxon>
        <taxon>Pentapetalae</taxon>
        <taxon>rosids</taxon>
        <taxon>malvids</taxon>
        <taxon>Myrtales</taxon>
        <taxon>Myrtaceae</taxon>
        <taxon>Myrtoideae</taxon>
        <taxon>Myrteae</taxon>
        <taxon>Australasian group</taxon>
        <taxon>Rhodamnia</taxon>
    </lineage>
</organism>
<evidence type="ECO:0000259" key="7">
    <source>
        <dbReference type="Pfam" id="PF14226"/>
    </source>
</evidence>